<accession>A0A918R1R1</accession>
<evidence type="ECO:0000313" key="2">
    <source>
        <dbReference type="Proteomes" id="UP000623010"/>
    </source>
</evidence>
<reference evidence="1" key="2">
    <citation type="submission" date="2020-09" db="EMBL/GenBank/DDBJ databases">
        <authorList>
            <person name="Sun Q."/>
            <person name="Ohkuma M."/>
        </authorList>
    </citation>
    <scope>NUCLEOTIDE SEQUENCE</scope>
    <source>
        <strain evidence="1">JCM 5016</strain>
    </source>
</reference>
<keyword evidence="2" id="KW-1185">Reference proteome</keyword>
<dbReference type="RefSeq" id="WP_190056783.1">
    <property type="nucleotide sequence ID" value="NZ_BMWH01000004.1"/>
</dbReference>
<comment type="caution">
    <text evidence="1">The sequence shown here is derived from an EMBL/GenBank/DDBJ whole genome shotgun (WGS) entry which is preliminary data.</text>
</comment>
<evidence type="ECO:0000313" key="1">
    <source>
        <dbReference type="EMBL" id="GGZ80451.1"/>
    </source>
</evidence>
<name>A0A918R1R1_9ACTN</name>
<gene>
    <name evidence="1" type="ORF">GCM10010389_17870</name>
</gene>
<dbReference type="Proteomes" id="UP000623010">
    <property type="component" value="Unassembled WGS sequence"/>
</dbReference>
<organism evidence="1 2">
    <name type="scientific">Streptomyces echinoruber</name>
    <dbReference type="NCBI Taxonomy" id="68898"/>
    <lineage>
        <taxon>Bacteria</taxon>
        <taxon>Bacillati</taxon>
        <taxon>Actinomycetota</taxon>
        <taxon>Actinomycetes</taxon>
        <taxon>Kitasatosporales</taxon>
        <taxon>Streptomycetaceae</taxon>
        <taxon>Streptomyces</taxon>
    </lineage>
</organism>
<reference evidence="1" key="1">
    <citation type="journal article" date="2014" name="Int. J. Syst. Evol. Microbiol.">
        <title>Complete genome sequence of Corynebacterium casei LMG S-19264T (=DSM 44701T), isolated from a smear-ripened cheese.</title>
        <authorList>
            <consortium name="US DOE Joint Genome Institute (JGI-PGF)"/>
            <person name="Walter F."/>
            <person name="Albersmeier A."/>
            <person name="Kalinowski J."/>
            <person name="Ruckert C."/>
        </authorList>
    </citation>
    <scope>NUCLEOTIDE SEQUENCE</scope>
    <source>
        <strain evidence="1">JCM 5016</strain>
    </source>
</reference>
<sequence length="394" mass="41959">MRRDPRLTIITEALQGLIPGATPALLTFEVKEARGTDGRMHTWTGRIGTVAERVYTALYGRPDAAVPASPLQQAEDAKARRDIVGEVAALTTGYAQLTTAPWHPSRQGDLVHIHYPQAGDFPAFGETYIVGDAGDGLLSLTLLSHTFPADDPDLATAVGCFASEASDEPLMELWFEAGPHLLTIVRDGQVVHHGAAHGAQPAAAGTERAAQQLVDAIGEAIRYLERGEPELALARLCSPTPLPPCGTPGMLPDHAPCARPRGHHGACSPDADYAEPPHQCPALPEQLHAVVAIGPRREVISFAGLYEDQDAALDVAAGWDEVIQAEVTEAHEAEHEARYVFAHLPAPQPGRAVAVVAPVRLRPDPRAEDEWAAEGAATSLTAADIADDFRDVDE</sequence>
<protein>
    <submittedName>
        <fullName evidence="1">Uncharacterized protein</fullName>
    </submittedName>
</protein>
<dbReference type="AlphaFoldDB" id="A0A918R1R1"/>
<proteinExistence type="predicted"/>
<dbReference type="EMBL" id="BMWH01000004">
    <property type="protein sequence ID" value="GGZ80451.1"/>
    <property type="molecule type" value="Genomic_DNA"/>
</dbReference>